<dbReference type="CDD" id="cd05483">
    <property type="entry name" value="retropepsin_like_bacteria"/>
    <property type="match status" value="1"/>
</dbReference>
<organism evidence="2 3">
    <name type="scientific">Candidatus Marimicrobium litorale</name>
    <dbReference type="NCBI Taxonomy" id="2518991"/>
    <lineage>
        <taxon>Bacteria</taxon>
        <taxon>Pseudomonadati</taxon>
        <taxon>Pseudomonadota</taxon>
        <taxon>Gammaproteobacteria</taxon>
        <taxon>Cellvibrionales</taxon>
        <taxon>Halieaceae</taxon>
        <taxon>Marimicrobium</taxon>
    </lineage>
</organism>
<evidence type="ECO:0000256" key="1">
    <source>
        <dbReference type="SAM" id="SignalP"/>
    </source>
</evidence>
<comment type="caution">
    <text evidence="2">The sequence shown here is derived from an EMBL/GenBank/DDBJ whole genome shotgun (WGS) entry which is preliminary data.</text>
</comment>
<dbReference type="InterPro" id="IPR001969">
    <property type="entry name" value="Aspartic_peptidase_AS"/>
</dbReference>
<dbReference type="NCBIfam" id="TIGR02281">
    <property type="entry name" value="clan_AA_DTGA"/>
    <property type="match status" value="1"/>
</dbReference>
<dbReference type="GO" id="GO:0008233">
    <property type="term" value="F:peptidase activity"/>
    <property type="evidence" value="ECO:0007669"/>
    <property type="project" value="UniProtKB-KW"/>
</dbReference>
<feature type="signal peptide" evidence="1">
    <location>
        <begin position="1"/>
        <end position="22"/>
    </location>
</feature>
<feature type="chain" id="PRO_5045131937" evidence="1">
    <location>
        <begin position="23"/>
        <end position="215"/>
    </location>
</feature>
<evidence type="ECO:0000313" key="2">
    <source>
        <dbReference type="EMBL" id="MCX2979020.1"/>
    </source>
</evidence>
<dbReference type="InterPro" id="IPR034122">
    <property type="entry name" value="Retropepsin-like_bacterial"/>
</dbReference>
<accession>A0ABT3TA05</accession>
<dbReference type="RefSeq" id="WP_279250805.1">
    <property type="nucleotide sequence ID" value="NZ_SHNO01000002.1"/>
</dbReference>
<dbReference type="InterPro" id="IPR011969">
    <property type="entry name" value="Clan_AA_Asp_peptidase_C"/>
</dbReference>
<keyword evidence="3" id="KW-1185">Reference proteome</keyword>
<dbReference type="Pfam" id="PF13975">
    <property type="entry name" value="gag-asp_proteas"/>
    <property type="match status" value="1"/>
</dbReference>
<sequence>MQAVKVAHALLGLLLLALPVQAIALSVQVQAILGETVIVVIDGQQQTLNVGESVSGVTLVAAQPTAATLEIMGETRTVPPSQTISTQFEAPREQVVTIVRDARLQYQTGAVINGRRAQVMVDTGANLVALSSAQARQMNIDYSGGKPSRVQTASGMGDAYAITLDTVSIGGIEVRNVPAMVVKGDYPAMILLGMSYLRHVSMQEKNGVLSLFRSQ</sequence>
<dbReference type="GO" id="GO:0006508">
    <property type="term" value="P:proteolysis"/>
    <property type="evidence" value="ECO:0007669"/>
    <property type="project" value="UniProtKB-KW"/>
</dbReference>
<reference evidence="2" key="1">
    <citation type="submission" date="2019-02" db="EMBL/GenBank/DDBJ databases">
        <authorList>
            <person name="Li S.-H."/>
        </authorList>
    </citation>
    <scope>NUCLEOTIDE SEQUENCE</scope>
    <source>
        <strain evidence="2">IMCC11814</strain>
    </source>
</reference>
<dbReference type="InterPro" id="IPR021109">
    <property type="entry name" value="Peptidase_aspartic_dom_sf"/>
</dbReference>
<keyword evidence="1" id="KW-0732">Signal</keyword>
<dbReference type="PROSITE" id="PS00141">
    <property type="entry name" value="ASP_PROTEASE"/>
    <property type="match status" value="1"/>
</dbReference>
<keyword evidence="2" id="KW-0378">Hydrolase</keyword>
<dbReference type="SUPFAM" id="SSF50630">
    <property type="entry name" value="Acid proteases"/>
    <property type="match status" value="1"/>
</dbReference>
<name>A0ABT3TA05_9GAMM</name>
<keyword evidence="2" id="KW-0645">Protease</keyword>
<protein>
    <submittedName>
        <fullName evidence="2">TIGR02281 family clan AA aspartic protease</fullName>
        <ecNumber evidence="2">3.4.23.-</ecNumber>
    </submittedName>
</protein>
<evidence type="ECO:0000313" key="3">
    <source>
        <dbReference type="Proteomes" id="UP001143304"/>
    </source>
</evidence>
<dbReference type="EC" id="3.4.23.-" evidence="2"/>
<dbReference type="Proteomes" id="UP001143304">
    <property type="component" value="Unassembled WGS sequence"/>
</dbReference>
<proteinExistence type="predicted"/>
<dbReference type="EMBL" id="SHNO01000002">
    <property type="protein sequence ID" value="MCX2979020.1"/>
    <property type="molecule type" value="Genomic_DNA"/>
</dbReference>
<dbReference type="Gene3D" id="2.40.70.10">
    <property type="entry name" value="Acid Proteases"/>
    <property type="match status" value="1"/>
</dbReference>
<gene>
    <name evidence="2" type="ORF">EYC82_16875</name>
</gene>